<dbReference type="InterPro" id="IPR024021">
    <property type="entry name" value="FeFe-hyd_HydE_rSAM"/>
</dbReference>
<evidence type="ECO:0000256" key="6">
    <source>
        <dbReference type="PIRSR" id="PIRSR004762-2"/>
    </source>
</evidence>
<name>A0A173RMZ8_ANAHA</name>
<gene>
    <name evidence="8" type="primary">bioB_2</name>
    <name evidence="8" type="ORF">ERS852571_00598</name>
</gene>
<dbReference type="PANTHER" id="PTHR43726">
    <property type="entry name" value="3-METHYLORNITHINE SYNTHASE"/>
    <property type="match status" value="1"/>
</dbReference>
<feature type="binding site" evidence="6">
    <location>
        <position position="139"/>
    </location>
    <ligand>
        <name>(3R)-3-methyl-D-ornithine</name>
        <dbReference type="ChEBI" id="CHEBI:64642"/>
    </ligand>
</feature>
<dbReference type="SFLD" id="SFLDG01060">
    <property type="entry name" value="BATS_domain_containing"/>
    <property type="match status" value="1"/>
</dbReference>
<dbReference type="PROSITE" id="PS51918">
    <property type="entry name" value="RADICAL_SAM"/>
    <property type="match status" value="1"/>
</dbReference>
<evidence type="ECO:0000256" key="3">
    <source>
        <dbReference type="ARBA" id="ARBA00023004"/>
    </source>
</evidence>
<dbReference type="InterPro" id="IPR013785">
    <property type="entry name" value="Aldolase_TIM"/>
</dbReference>
<dbReference type="Proteomes" id="UP000095553">
    <property type="component" value="Unassembled WGS sequence"/>
</dbReference>
<evidence type="ECO:0000256" key="2">
    <source>
        <dbReference type="ARBA" id="ARBA00022723"/>
    </source>
</evidence>
<dbReference type="InterPro" id="IPR034422">
    <property type="entry name" value="HydE/PylB-like"/>
</dbReference>
<dbReference type="SUPFAM" id="SSF102114">
    <property type="entry name" value="Radical SAM enzymes"/>
    <property type="match status" value="1"/>
</dbReference>
<dbReference type="EMBL" id="CYXY01000003">
    <property type="protein sequence ID" value="CUM79261.1"/>
    <property type="molecule type" value="Genomic_DNA"/>
</dbReference>
<evidence type="ECO:0000313" key="8">
    <source>
        <dbReference type="EMBL" id="CUM79261.1"/>
    </source>
</evidence>
<dbReference type="CDD" id="cd01335">
    <property type="entry name" value="Radical_SAM"/>
    <property type="match status" value="1"/>
</dbReference>
<protein>
    <submittedName>
        <fullName evidence="8">Biotin synthase</fullName>
        <ecNumber evidence="8">2.8.1.6</ecNumber>
    </submittedName>
</protein>
<dbReference type="InterPro" id="IPR007197">
    <property type="entry name" value="rSAM"/>
</dbReference>
<feature type="binding site" evidence="5">
    <location>
        <position position="68"/>
    </location>
    <ligand>
        <name>[4Fe-4S] cluster</name>
        <dbReference type="ChEBI" id="CHEBI:49883"/>
        <note>4Fe-4S-S-AdoMet</note>
    </ligand>
</feature>
<evidence type="ECO:0000256" key="5">
    <source>
        <dbReference type="PIRSR" id="PIRSR004762-1"/>
    </source>
</evidence>
<keyword evidence="5" id="KW-0004">4Fe-4S</keyword>
<dbReference type="InterPro" id="IPR058240">
    <property type="entry name" value="rSAM_sf"/>
</dbReference>
<dbReference type="GO" id="GO:0051539">
    <property type="term" value="F:4 iron, 4 sulfur cluster binding"/>
    <property type="evidence" value="ECO:0007669"/>
    <property type="project" value="UniProtKB-KW"/>
</dbReference>
<dbReference type="GO" id="GO:0004076">
    <property type="term" value="F:biotin synthase activity"/>
    <property type="evidence" value="ECO:0007669"/>
    <property type="project" value="UniProtKB-EC"/>
</dbReference>
<comment type="cofactor">
    <cofactor evidence="5">
        <name>[4Fe-4S] cluster</name>
        <dbReference type="ChEBI" id="CHEBI:49883"/>
    </cofactor>
    <text evidence="5">Binds 1 [4Fe-4S] cluster. The cluster is coordinated with 3 cysteines and an exchangeable S-adenosyl-L-methionine.</text>
</comment>
<keyword evidence="3 5" id="KW-0408">Iron</keyword>
<feature type="binding site" evidence="5">
    <location>
        <position position="64"/>
    </location>
    <ligand>
        <name>[4Fe-4S] cluster</name>
        <dbReference type="ChEBI" id="CHEBI:49883"/>
        <note>4Fe-4S-S-AdoMet</note>
    </ligand>
</feature>
<evidence type="ECO:0000256" key="4">
    <source>
        <dbReference type="ARBA" id="ARBA00023014"/>
    </source>
</evidence>
<keyword evidence="2" id="KW-0479">Metal-binding</keyword>
<evidence type="ECO:0000313" key="9">
    <source>
        <dbReference type="Proteomes" id="UP000095553"/>
    </source>
</evidence>
<dbReference type="PIRSF" id="PIRSF004762">
    <property type="entry name" value="CHP00423"/>
    <property type="match status" value="1"/>
</dbReference>
<dbReference type="InterPro" id="IPR006638">
    <property type="entry name" value="Elp3/MiaA/NifB-like_rSAM"/>
</dbReference>
<keyword evidence="1 5" id="KW-0949">S-adenosyl-L-methionine</keyword>
<feature type="domain" description="Radical SAM core" evidence="7">
    <location>
        <begin position="50"/>
        <end position="272"/>
    </location>
</feature>
<keyword evidence="8" id="KW-0808">Transferase</keyword>
<reference evidence="8 9" key="1">
    <citation type="submission" date="2015-09" db="EMBL/GenBank/DDBJ databases">
        <authorList>
            <consortium name="Pathogen Informatics"/>
        </authorList>
    </citation>
    <scope>NUCLEOTIDE SEQUENCE [LARGE SCALE GENOMIC DNA]</scope>
    <source>
        <strain evidence="8 9">2789STDY5834959</strain>
    </source>
</reference>
<feature type="binding site" evidence="5">
    <location>
        <position position="71"/>
    </location>
    <ligand>
        <name>[4Fe-4S] cluster</name>
        <dbReference type="ChEBI" id="CHEBI:49883"/>
        <note>4Fe-4S-S-AdoMet</note>
    </ligand>
</feature>
<sequence>MNLHELIDRLHKKHTLTKEEFITLIKEQNEESASYLASLAREEAVNIYGNGVFPRGLVEFTNYCKNNCYYCGIQGSNPNANRYRLSKEEILSACENGYQLGYRSFVLQGGEDPHYTDEVMVPIVAEIRKRYPDCAITLSLGERSKESYQKLYDAGADRYLLRHEAADPELYQKLHPESLSLENRIQCLWNLKEIGYAVGTGFMVGAPYQTVENLADDLLFIKELDPQMVGIGPFVPHHDTRFKEFPSGSVELTTYLVSILRLMNPHLLLPSTTALGTIDPRGREKGILAGANVVMPNLSPVAVRKDYSLYDNKICTGEEAAECAGCLGRRLASIDYQLVFSRGDYIE</sequence>
<keyword evidence="4 5" id="KW-0411">Iron-sulfur</keyword>
<dbReference type="SFLD" id="SFLDG01280">
    <property type="entry name" value="HydE/PylB-like"/>
    <property type="match status" value="1"/>
</dbReference>
<proteinExistence type="predicted"/>
<evidence type="ECO:0000256" key="1">
    <source>
        <dbReference type="ARBA" id="ARBA00022691"/>
    </source>
</evidence>
<dbReference type="Pfam" id="PF04055">
    <property type="entry name" value="Radical_SAM"/>
    <property type="match status" value="1"/>
</dbReference>
<evidence type="ECO:0000259" key="7">
    <source>
        <dbReference type="PROSITE" id="PS51918"/>
    </source>
</evidence>
<accession>A0A173RMZ8</accession>
<feature type="binding site" evidence="6">
    <location>
        <position position="164"/>
    </location>
    <ligand>
        <name>S-adenosyl-L-methionine</name>
        <dbReference type="ChEBI" id="CHEBI:59789"/>
    </ligand>
</feature>
<dbReference type="NCBIfam" id="TIGR03956">
    <property type="entry name" value="rSAM_HydE"/>
    <property type="match status" value="1"/>
</dbReference>
<dbReference type="SFLD" id="SFLDS00029">
    <property type="entry name" value="Radical_SAM"/>
    <property type="match status" value="1"/>
</dbReference>
<dbReference type="RefSeq" id="WP_055072361.1">
    <property type="nucleotide sequence ID" value="NZ_CYXY01000003.1"/>
</dbReference>
<dbReference type="SMART" id="SM00729">
    <property type="entry name" value="Elp3"/>
    <property type="match status" value="1"/>
</dbReference>
<dbReference type="Gene3D" id="3.20.20.70">
    <property type="entry name" value="Aldolase class I"/>
    <property type="match status" value="1"/>
</dbReference>
<organism evidence="8 9">
    <name type="scientific">Anaerostipes hadrus</name>
    <dbReference type="NCBI Taxonomy" id="649756"/>
    <lineage>
        <taxon>Bacteria</taxon>
        <taxon>Bacillati</taxon>
        <taxon>Bacillota</taxon>
        <taxon>Clostridia</taxon>
        <taxon>Lachnospirales</taxon>
        <taxon>Lachnospiraceae</taxon>
        <taxon>Anaerostipes</taxon>
    </lineage>
</organism>
<dbReference type="GO" id="GO:0046872">
    <property type="term" value="F:metal ion binding"/>
    <property type="evidence" value="ECO:0007669"/>
    <property type="project" value="UniProtKB-KW"/>
</dbReference>
<dbReference type="EC" id="2.8.1.6" evidence="8"/>
<dbReference type="AlphaFoldDB" id="A0A173RMZ8"/>
<feature type="binding site" evidence="6">
    <location>
        <position position="184"/>
    </location>
    <ligand>
        <name>S-adenosyl-L-methionine</name>
        <dbReference type="ChEBI" id="CHEBI:59789"/>
    </ligand>
</feature>
<dbReference type="PANTHER" id="PTHR43726:SF1">
    <property type="entry name" value="BIOTIN SYNTHASE"/>
    <property type="match status" value="1"/>
</dbReference>